<accession>A0ACA9Y1S4</accession>
<sequence>MSVNTTTSFEGGIIRKSSNQSIPQSSPPSESQTNVSSTQDTADSDLLEPTERTGLLSPDDPIVSPLNLSTIKLLRQLTYYLLIFNTIVLIFLILSHFITFSITPYFRDINLLILCIIYNVTTLWCFVVTGISEIYLSVFTIVLVLIDMLVILFKLSGVWSPLYTIINLVYFLWVESYIRKCKTQQEIKYTGRPETRMTVFEIFISSIKFFIKLATLILVLMMSMFVWLNAFDTKVTGKTVNINGVNLHLECYGSKNGTVLVEGGLKTSSESYLWVEDMFKTNLIPGYCVYDRPGYGISDYAPTTVSLATEYLVMALKEEEISDVVVVAYDIGGLYSQVLTTHGIVKGLMLIDSWHPDLLQLNYPFKEKFDVVEVPSAWNGFKLWCKGILSPLGLRPLSHLIHPKLYNSWARVFGDDMIYNEKYLLTRLQNHLTTKWSSNEIPSSSDVKTLVISRKSKLKSKNWSNWQRELTKWGKCVDWKVIDDNDKYSEADSLKFFLEELK</sequence>
<dbReference type="Proteomes" id="UP001152531">
    <property type="component" value="Unassembled WGS sequence"/>
</dbReference>
<comment type="caution">
    <text evidence="1">The sequence shown here is derived from an EMBL/GenBank/DDBJ whole genome shotgun (WGS) entry which is preliminary data.</text>
</comment>
<evidence type="ECO:0000313" key="1">
    <source>
        <dbReference type="EMBL" id="CAH6718794.1"/>
    </source>
</evidence>
<keyword evidence="2" id="KW-1185">Reference proteome</keyword>
<dbReference type="EMBL" id="CALSDN010000001">
    <property type="protein sequence ID" value="CAH6718794.1"/>
    <property type="molecule type" value="Genomic_DNA"/>
</dbReference>
<evidence type="ECO:0000313" key="2">
    <source>
        <dbReference type="Proteomes" id="UP001152531"/>
    </source>
</evidence>
<gene>
    <name evidence="1" type="ORF">CLIB1444_01S14664</name>
</gene>
<organism evidence="1 2">
    <name type="scientific">[Candida] jaroonii</name>
    <dbReference type="NCBI Taxonomy" id="467808"/>
    <lineage>
        <taxon>Eukaryota</taxon>
        <taxon>Fungi</taxon>
        <taxon>Dikarya</taxon>
        <taxon>Ascomycota</taxon>
        <taxon>Saccharomycotina</taxon>
        <taxon>Pichiomycetes</taxon>
        <taxon>Debaryomycetaceae</taxon>
        <taxon>Yamadazyma</taxon>
    </lineage>
</organism>
<protein>
    <submittedName>
        <fullName evidence="1">Uncharacterized protein</fullName>
    </submittedName>
</protein>
<proteinExistence type="predicted"/>
<reference evidence="1" key="1">
    <citation type="submission" date="2022-06" db="EMBL/GenBank/DDBJ databases">
        <authorList>
            <person name="Legras J.-L."/>
            <person name="Devillers H."/>
            <person name="Grondin C."/>
        </authorList>
    </citation>
    <scope>NUCLEOTIDE SEQUENCE</scope>
    <source>
        <strain evidence="1">CLIB 1444</strain>
    </source>
</reference>
<name>A0ACA9Y1S4_9ASCO</name>